<evidence type="ECO:0000313" key="3">
    <source>
        <dbReference type="EMBL" id="EEF59060.1"/>
    </source>
</evidence>
<evidence type="ECO:0000313" key="4">
    <source>
        <dbReference type="Proteomes" id="UP000003688"/>
    </source>
</evidence>
<evidence type="ECO:0000256" key="1">
    <source>
        <dbReference type="SAM" id="Phobius"/>
    </source>
</evidence>
<proteinExistence type="predicted"/>
<dbReference type="InterPro" id="IPR002372">
    <property type="entry name" value="PQQ_rpt_dom"/>
</dbReference>
<dbReference type="PANTHER" id="PTHR34512">
    <property type="entry name" value="CELL SURFACE PROTEIN"/>
    <property type="match status" value="1"/>
</dbReference>
<keyword evidence="1" id="KW-0812">Transmembrane</keyword>
<name>B9XM67_PEDPL</name>
<dbReference type="Proteomes" id="UP000003688">
    <property type="component" value="Unassembled WGS sequence"/>
</dbReference>
<dbReference type="PANTHER" id="PTHR34512:SF30">
    <property type="entry name" value="OUTER MEMBRANE PROTEIN ASSEMBLY FACTOR BAMB"/>
    <property type="match status" value="1"/>
</dbReference>
<keyword evidence="1" id="KW-0472">Membrane</keyword>
<dbReference type="SUPFAM" id="SSF50998">
    <property type="entry name" value="Quinoprotein alcohol dehydrogenase-like"/>
    <property type="match status" value="1"/>
</dbReference>
<keyword evidence="4" id="KW-1185">Reference proteome</keyword>
<evidence type="ECO:0000259" key="2">
    <source>
        <dbReference type="Pfam" id="PF13360"/>
    </source>
</evidence>
<feature type="transmembrane region" description="Helical" evidence="1">
    <location>
        <begin position="37"/>
        <end position="59"/>
    </location>
</feature>
<organism evidence="3 4">
    <name type="scientific">Pedosphaera parvula (strain Ellin514)</name>
    <dbReference type="NCBI Taxonomy" id="320771"/>
    <lineage>
        <taxon>Bacteria</taxon>
        <taxon>Pseudomonadati</taxon>
        <taxon>Verrucomicrobiota</taxon>
        <taxon>Pedosphaerae</taxon>
        <taxon>Pedosphaerales</taxon>
        <taxon>Pedosphaeraceae</taxon>
        <taxon>Pedosphaera</taxon>
    </lineage>
</organism>
<feature type="domain" description="Pyrrolo-quinoline quinone repeat" evidence="2">
    <location>
        <begin position="173"/>
        <end position="422"/>
    </location>
</feature>
<keyword evidence="1" id="KW-1133">Transmembrane helix</keyword>
<sequence>MNAELKRSLGMRFSTLLFPPAGLVVLWRSTLGKGRKLFGTFFVLLYCIPYTALIVWLMIRFTGLQVEWRGGFPPVLTYSKTLPNFEALEKNRAQHAQQTSSNISAPTNNSIPYWTDFRGPRRDGIYDETPIRTNWPAKGLIELWHQPIGGGYGSFVVAHGLAFTMEQRRDCEVATAYDLQTGREVWTNGWAGYFQESMGGDGPRATPVSDGDKIYAQGAEGELRCIEALNGKTIWSKNILTDNGASELAYGMASSPLIVGEKLIVQPGGPNGRSVVAYNKHTGAVIWKSLDDPAAYSSPMRVNLAGKEQLLIVTATRAVGLDVESGKLLWEQPWVVNLNNRNIAQPVVLSSNQFLLSAGYNTGCQAVEITRSESGFAARTIWKNKFLKNKFTSSVVSNGYIYGLDEDILTCLDARSGERKWKDGRYGYGQLLLAEGRLIILTGEGELALVIATPERHEELARFQAIHGKTWNHPAIDHGKLLVRNAVEMACFNLTP</sequence>
<feature type="transmembrane region" description="Helical" evidence="1">
    <location>
        <begin position="12"/>
        <end position="31"/>
    </location>
</feature>
<dbReference type="EMBL" id="ABOX02000033">
    <property type="protein sequence ID" value="EEF59060.1"/>
    <property type="molecule type" value="Genomic_DNA"/>
</dbReference>
<dbReference type="OrthoDB" id="179188at2"/>
<dbReference type="InterPro" id="IPR011047">
    <property type="entry name" value="Quinoprotein_ADH-like_sf"/>
</dbReference>
<dbReference type="InterPro" id="IPR015943">
    <property type="entry name" value="WD40/YVTN_repeat-like_dom_sf"/>
</dbReference>
<accession>B9XM67</accession>
<dbReference type="RefSeq" id="WP_007416906.1">
    <property type="nucleotide sequence ID" value="NZ_ABOX02000033.1"/>
</dbReference>
<protein>
    <submittedName>
        <fullName evidence="3">FOG: WD40-like repeat-like protein</fullName>
    </submittedName>
</protein>
<comment type="caution">
    <text evidence="3">The sequence shown here is derived from an EMBL/GenBank/DDBJ whole genome shotgun (WGS) entry which is preliminary data.</text>
</comment>
<dbReference type="Pfam" id="PF13360">
    <property type="entry name" value="PQQ_2"/>
    <property type="match status" value="1"/>
</dbReference>
<dbReference type="STRING" id="320771.Cflav_PD2187"/>
<gene>
    <name evidence="3" type="ORF">Cflav_PD2187</name>
</gene>
<reference evidence="3 4" key="1">
    <citation type="journal article" date="2011" name="J. Bacteriol.">
        <title>Genome sequence of 'Pedosphaera parvula' Ellin514, an aerobic Verrucomicrobial isolate from pasture soil.</title>
        <authorList>
            <person name="Kant R."/>
            <person name="van Passel M.W."/>
            <person name="Sangwan P."/>
            <person name="Palva A."/>
            <person name="Lucas S."/>
            <person name="Copeland A."/>
            <person name="Lapidus A."/>
            <person name="Glavina Del Rio T."/>
            <person name="Dalin E."/>
            <person name="Tice H."/>
            <person name="Bruce D."/>
            <person name="Goodwin L."/>
            <person name="Pitluck S."/>
            <person name="Chertkov O."/>
            <person name="Larimer F.W."/>
            <person name="Land M.L."/>
            <person name="Hauser L."/>
            <person name="Brettin T.S."/>
            <person name="Detter J.C."/>
            <person name="Han S."/>
            <person name="de Vos W.M."/>
            <person name="Janssen P.H."/>
            <person name="Smidt H."/>
        </authorList>
    </citation>
    <scope>NUCLEOTIDE SEQUENCE [LARGE SCALE GENOMIC DNA]</scope>
    <source>
        <strain evidence="3 4">Ellin514</strain>
    </source>
</reference>
<dbReference type="AlphaFoldDB" id="B9XM67"/>
<dbReference type="Gene3D" id="2.130.10.10">
    <property type="entry name" value="YVTN repeat-like/Quinoprotein amine dehydrogenase"/>
    <property type="match status" value="2"/>
</dbReference>